<dbReference type="EMBL" id="FWZT01000001">
    <property type="protein sequence ID" value="SME91065.1"/>
    <property type="molecule type" value="Genomic_DNA"/>
</dbReference>
<keyword evidence="1" id="KW-1133">Transmembrane helix</keyword>
<keyword evidence="3" id="KW-0132">Cell division</keyword>
<evidence type="ECO:0000259" key="2">
    <source>
        <dbReference type="Pfam" id="PF03799"/>
    </source>
</evidence>
<evidence type="ECO:0000313" key="3">
    <source>
        <dbReference type="EMBL" id="SME91065.1"/>
    </source>
</evidence>
<keyword evidence="1" id="KW-0812">Transmembrane</keyword>
<dbReference type="GO" id="GO:0051301">
    <property type="term" value="P:cell division"/>
    <property type="evidence" value="ECO:0007669"/>
    <property type="project" value="UniProtKB-KW"/>
</dbReference>
<proteinExistence type="predicted"/>
<dbReference type="Pfam" id="PF03799">
    <property type="entry name" value="FtsQ_DivIB_C"/>
    <property type="match status" value="1"/>
</dbReference>
<feature type="transmembrane region" description="Helical" evidence="1">
    <location>
        <begin position="26"/>
        <end position="49"/>
    </location>
</feature>
<organism evidence="3 4">
    <name type="scientific">Pseudobacteriovorax antillogorgiicola</name>
    <dbReference type="NCBI Taxonomy" id="1513793"/>
    <lineage>
        <taxon>Bacteria</taxon>
        <taxon>Pseudomonadati</taxon>
        <taxon>Bdellovibrionota</taxon>
        <taxon>Oligoflexia</taxon>
        <taxon>Oligoflexales</taxon>
        <taxon>Pseudobacteriovoracaceae</taxon>
        <taxon>Pseudobacteriovorax</taxon>
    </lineage>
</organism>
<gene>
    <name evidence="3" type="ORF">SAMN06296036_101419</name>
</gene>
<name>A0A1Y6B562_9BACT</name>
<dbReference type="InterPro" id="IPR005548">
    <property type="entry name" value="Cell_div_FtsQ/DivIB_C"/>
</dbReference>
<dbReference type="STRING" id="1513793.SAMN06296036_101419"/>
<accession>A0A1Y6B562</accession>
<dbReference type="RefSeq" id="WP_132314466.1">
    <property type="nucleotide sequence ID" value="NZ_FWZT01000001.1"/>
</dbReference>
<dbReference type="OrthoDB" id="10014068at2"/>
<keyword evidence="3" id="KW-0131">Cell cycle</keyword>
<sequence>MAKIRKKHESLLTKQKLKRRHHIPTVWFTKVSAPIIVIAMFSLSFLGVLKSLEQYAIPLPLSPIQVHPHQIAIQHQEFIKDYISRNPIQDLQQVESFKLDLQKKLAAKSLSTLALTPYKILLKAEFHQSLAAIEYGIKRLLSDKGKVFGQYSEKHHHHLPMISGISIDRKLDLDNEQSVVMSERNNEVLQEALLLINDGLRYNIRYKAIHFDSFRGFQVLLFDKRIRVEMGRRPFNKRYIKLEKILSNLSKKRVNTARIELDYQGKAFIKESTL</sequence>
<dbReference type="AlphaFoldDB" id="A0A1Y6B562"/>
<keyword evidence="4" id="KW-1185">Reference proteome</keyword>
<evidence type="ECO:0000313" key="4">
    <source>
        <dbReference type="Proteomes" id="UP000192907"/>
    </source>
</evidence>
<protein>
    <submittedName>
        <fullName evidence="3">Cell division protein FtsQ</fullName>
    </submittedName>
</protein>
<keyword evidence="1" id="KW-0472">Membrane</keyword>
<evidence type="ECO:0000256" key="1">
    <source>
        <dbReference type="SAM" id="Phobius"/>
    </source>
</evidence>
<reference evidence="4" key="1">
    <citation type="submission" date="2017-04" db="EMBL/GenBank/DDBJ databases">
        <authorList>
            <person name="Varghese N."/>
            <person name="Submissions S."/>
        </authorList>
    </citation>
    <scope>NUCLEOTIDE SEQUENCE [LARGE SCALE GENOMIC DNA]</scope>
    <source>
        <strain evidence="4">RKEM611</strain>
    </source>
</reference>
<dbReference type="Proteomes" id="UP000192907">
    <property type="component" value="Unassembled WGS sequence"/>
</dbReference>
<feature type="domain" description="Cell division protein FtsQ/DivIB C-terminal" evidence="2">
    <location>
        <begin position="138"/>
        <end position="251"/>
    </location>
</feature>